<evidence type="ECO:0000313" key="14">
    <source>
        <dbReference type="EMBL" id="SDU85488.1"/>
    </source>
</evidence>
<dbReference type="PROSITE" id="PS50146">
    <property type="entry name" value="DAGK"/>
    <property type="match status" value="1"/>
</dbReference>
<protein>
    <submittedName>
        <fullName evidence="14">Diacylglycerol kinase</fullName>
    </submittedName>
</protein>
<evidence type="ECO:0000313" key="15">
    <source>
        <dbReference type="Proteomes" id="UP000198825"/>
    </source>
</evidence>
<comment type="similarity">
    <text evidence="2">Belongs to the diacylglycerol/lipid kinase family.</text>
</comment>
<dbReference type="GO" id="GO:0008654">
    <property type="term" value="P:phospholipid biosynthetic process"/>
    <property type="evidence" value="ECO:0007669"/>
    <property type="project" value="UniProtKB-KW"/>
</dbReference>
<dbReference type="GO" id="GO:0005886">
    <property type="term" value="C:plasma membrane"/>
    <property type="evidence" value="ECO:0007669"/>
    <property type="project" value="TreeGrafter"/>
</dbReference>
<evidence type="ECO:0000256" key="12">
    <source>
        <dbReference type="ARBA" id="ARBA00023264"/>
    </source>
</evidence>
<evidence type="ECO:0000256" key="8">
    <source>
        <dbReference type="ARBA" id="ARBA00022840"/>
    </source>
</evidence>
<comment type="cofactor">
    <cofactor evidence="1">
        <name>Mg(2+)</name>
        <dbReference type="ChEBI" id="CHEBI:18420"/>
    </cofactor>
</comment>
<evidence type="ECO:0000259" key="13">
    <source>
        <dbReference type="PROSITE" id="PS50146"/>
    </source>
</evidence>
<dbReference type="Pfam" id="PF19279">
    <property type="entry name" value="YegS_C"/>
    <property type="match status" value="1"/>
</dbReference>
<dbReference type="STRING" id="546874.SAMN04488544_1005"/>
<dbReference type="InterPro" id="IPR017438">
    <property type="entry name" value="ATP-NAD_kinase_N"/>
</dbReference>
<keyword evidence="7 14" id="KW-0418">Kinase</keyword>
<evidence type="ECO:0000256" key="7">
    <source>
        <dbReference type="ARBA" id="ARBA00022777"/>
    </source>
</evidence>
<gene>
    <name evidence="14" type="ORF">SAMN04488544_1005</name>
</gene>
<keyword evidence="4" id="KW-0808">Transferase</keyword>
<dbReference type="RefSeq" id="WP_197680620.1">
    <property type="nucleotide sequence ID" value="NZ_LT629799.1"/>
</dbReference>
<dbReference type="GO" id="GO:0004143">
    <property type="term" value="F:ATP-dependent diacylglycerol kinase activity"/>
    <property type="evidence" value="ECO:0007669"/>
    <property type="project" value="TreeGrafter"/>
</dbReference>
<dbReference type="EMBL" id="LT629799">
    <property type="protein sequence ID" value="SDU85488.1"/>
    <property type="molecule type" value="Genomic_DNA"/>
</dbReference>
<dbReference type="GO" id="GO:0005524">
    <property type="term" value="F:ATP binding"/>
    <property type="evidence" value="ECO:0007669"/>
    <property type="project" value="UniProtKB-KW"/>
</dbReference>
<keyword evidence="9" id="KW-0460">Magnesium</keyword>
<evidence type="ECO:0000256" key="3">
    <source>
        <dbReference type="ARBA" id="ARBA00022516"/>
    </source>
</evidence>
<dbReference type="InterPro" id="IPR001206">
    <property type="entry name" value="Diacylglycerol_kinase_cat_dom"/>
</dbReference>
<evidence type="ECO:0000256" key="9">
    <source>
        <dbReference type="ARBA" id="ARBA00022842"/>
    </source>
</evidence>
<keyword evidence="6" id="KW-0547">Nucleotide-binding</keyword>
<keyword evidence="8" id="KW-0067">ATP-binding</keyword>
<evidence type="ECO:0000256" key="10">
    <source>
        <dbReference type="ARBA" id="ARBA00023098"/>
    </source>
</evidence>
<sequence>MSDPDGLTPARDGSAPASIALVVNPTAAKGGALTSLPRVTGRLRDAGHEVEVLLSRSPDEAAALVDRAATSGAGVLAVMGGDGMAHLGLDAVARRTAADLGAGLALGLVPAGTGNDFARGLGLDPHDLEANVGVLAAARTRAVDLLRVGERWVGSVVATGFDALVNARANRMAWPRGSARYTLAVLAELRTFTPLRYSLVVDGTARELDAMFVSVGNTTSFGGGLRICPQADPYDGLLDVTIIHPVSRARLLRLLPQMRSGRFAADPCVEQLRARSVRVAQGAGTAYGDGEELGATPVSVELVPAAVRVCLP</sequence>
<evidence type="ECO:0000256" key="11">
    <source>
        <dbReference type="ARBA" id="ARBA00023209"/>
    </source>
</evidence>
<dbReference type="NCBIfam" id="TIGR00147">
    <property type="entry name" value="YegS/Rv2252/BmrU family lipid kinase"/>
    <property type="match status" value="1"/>
</dbReference>
<keyword evidence="12" id="KW-1208">Phospholipid metabolism</keyword>
<dbReference type="InterPro" id="IPR045540">
    <property type="entry name" value="YegS/DAGK_C"/>
</dbReference>
<dbReference type="Gene3D" id="2.60.200.40">
    <property type="match status" value="1"/>
</dbReference>
<organism evidence="14 15">
    <name type="scientific">Microlunatus sagamiharensis</name>
    <dbReference type="NCBI Taxonomy" id="546874"/>
    <lineage>
        <taxon>Bacteria</taxon>
        <taxon>Bacillati</taxon>
        <taxon>Actinomycetota</taxon>
        <taxon>Actinomycetes</taxon>
        <taxon>Propionibacteriales</taxon>
        <taxon>Propionibacteriaceae</taxon>
        <taxon>Microlunatus</taxon>
    </lineage>
</organism>
<keyword evidence="15" id="KW-1185">Reference proteome</keyword>
<dbReference type="SMART" id="SM00046">
    <property type="entry name" value="DAGKc"/>
    <property type="match status" value="1"/>
</dbReference>
<dbReference type="Proteomes" id="UP000198825">
    <property type="component" value="Chromosome I"/>
</dbReference>
<dbReference type="InterPro" id="IPR016064">
    <property type="entry name" value="NAD/diacylglycerol_kinase_sf"/>
</dbReference>
<evidence type="ECO:0000256" key="1">
    <source>
        <dbReference type="ARBA" id="ARBA00001946"/>
    </source>
</evidence>
<keyword evidence="3" id="KW-0444">Lipid biosynthesis</keyword>
<dbReference type="AlphaFoldDB" id="A0A1H2LXQ3"/>
<dbReference type="SUPFAM" id="SSF111331">
    <property type="entry name" value="NAD kinase/diacylglycerol kinase-like"/>
    <property type="match status" value="1"/>
</dbReference>
<name>A0A1H2LXQ3_9ACTN</name>
<dbReference type="InterPro" id="IPR005218">
    <property type="entry name" value="Diacylglycerol/lipid_kinase"/>
</dbReference>
<dbReference type="PANTHER" id="PTHR12358">
    <property type="entry name" value="SPHINGOSINE KINASE"/>
    <property type="match status" value="1"/>
</dbReference>
<keyword evidence="5" id="KW-0479">Metal-binding</keyword>
<feature type="domain" description="DAGKc" evidence="13">
    <location>
        <begin position="14"/>
        <end position="151"/>
    </location>
</feature>
<evidence type="ECO:0000256" key="4">
    <source>
        <dbReference type="ARBA" id="ARBA00022679"/>
    </source>
</evidence>
<keyword evidence="10" id="KW-0443">Lipid metabolism</keyword>
<keyword evidence="11" id="KW-0594">Phospholipid biosynthesis</keyword>
<evidence type="ECO:0000256" key="6">
    <source>
        <dbReference type="ARBA" id="ARBA00022741"/>
    </source>
</evidence>
<evidence type="ECO:0000256" key="5">
    <source>
        <dbReference type="ARBA" id="ARBA00022723"/>
    </source>
</evidence>
<reference evidence="15" key="1">
    <citation type="submission" date="2016-10" db="EMBL/GenBank/DDBJ databases">
        <authorList>
            <person name="Varghese N."/>
            <person name="Submissions S."/>
        </authorList>
    </citation>
    <scope>NUCLEOTIDE SEQUENCE [LARGE SCALE GENOMIC DNA]</scope>
    <source>
        <strain evidence="15">DSM 21743</strain>
    </source>
</reference>
<dbReference type="InterPro" id="IPR050187">
    <property type="entry name" value="Lipid_Phosphate_FormReg"/>
</dbReference>
<dbReference type="Pfam" id="PF00781">
    <property type="entry name" value="DAGK_cat"/>
    <property type="match status" value="1"/>
</dbReference>
<dbReference type="PANTHER" id="PTHR12358:SF106">
    <property type="entry name" value="LIPID KINASE YEGS"/>
    <property type="match status" value="1"/>
</dbReference>
<dbReference type="Gene3D" id="3.40.50.10330">
    <property type="entry name" value="Probable inorganic polyphosphate/atp-NAD kinase, domain 1"/>
    <property type="match status" value="1"/>
</dbReference>
<proteinExistence type="inferred from homology"/>
<evidence type="ECO:0000256" key="2">
    <source>
        <dbReference type="ARBA" id="ARBA00005983"/>
    </source>
</evidence>
<accession>A0A1H2LXQ3</accession>
<dbReference type="GO" id="GO:0046872">
    <property type="term" value="F:metal ion binding"/>
    <property type="evidence" value="ECO:0007669"/>
    <property type="project" value="UniProtKB-KW"/>
</dbReference>